<accession>A0AAN7P0E9</accession>
<proteinExistence type="predicted"/>
<keyword evidence="2" id="KW-1185">Reference proteome</keyword>
<reference evidence="2" key="1">
    <citation type="submission" date="2023-01" db="EMBL/GenBank/DDBJ databases">
        <title>Key to firefly adult light organ development and bioluminescence: homeobox transcription factors regulate luciferase expression and transportation to peroxisome.</title>
        <authorList>
            <person name="Fu X."/>
        </authorList>
    </citation>
    <scope>NUCLEOTIDE SEQUENCE [LARGE SCALE GENOMIC DNA]</scope>
</reference>
<evidence type="ECO:0000313" key="2">
    <source>
        <dbReference type="Proteomes" id="UP001353858"/>
    </source>
</evidence>
<protein>
    <recommendedName>
        <fullName evidence="3">Nuclease HARBI1</fullName>
    </recommendedName>
</protein>
<comment type="caution">
    <text evidence="1">The sequence shown here is derived from an EMBL/GenBank/DDBJ whole genome shotgun (WGS) entry which is preliminary data.</text>
</comment>
<dbReference type="EMBL" id="JARPUR010000004">
    <property type="protein sequence ID" value="KAK4877585.1"/>
    <property type="molecule type" value="Genomic_DNA"/>
</dbReference>
<organism evidence="1 2">
    <name type="scientific">Aquatica leii</name>
    <dbReference type="NCBI Taxonomy" id="1421715"/>
    <lineage>
        <taxon>Eukaryota</taxon>
        <taxon>Metazoa</taxon>
        <taxon>Ecdysozoa</taxon>
        <taxon>Arthropoda</taxon>
        <taxon>Hexapoda</taxon>
        <taxon>Insecta</taxon>
        <taxon>Pterygota</taxon>
        <taxon>Neoptera</taxon>
        <taxon>Endopterygota</taxon>
        <taxon>Coleoptera</taxon>
        <taxon>Polyphaga</taxon>
        <taxon>Elateriformia</taxon>
        <taxon>Elateroidea</taxon>
        <taxon>Lampyridae</taxon>
        <taxon>Luciolinae</taxon>
        <taxon>Aquatica</taxon>
    </lineage>
</organism>
<dbReference type="Proteomes" id="UP001353858">
    <property type="component" value="Unassembled WGS sequence"/>
</dbReference>
<sequence length="200" mass="23104">MNLDEILEANLILADLQDAEEQMDYNRQLLTVKDPFTSCDEAFIKKFRCSKELIRNIVLLVTPFMEPAITFSAITIVRKNWVFLALGSYQEVTGTNSYIAVSQATVSRALYKVCNALLKPEIFERWIYFPQNVKEPQQLRNRFYTKYGILGVVGTIDCTHVAIIKPIDDNPEHIYVNCKNYHSINLQLAFHGQILNTNHW</sequence>
<evidence type="ECO:0000313" key="1">
    <source>
        <dbReference type="EMBL" id="KAK4877585.1"/>
    </source>
</evidence>
<dbReference type="AlphaFoldDB" id="A0AAN7P0E9"/>
<name>A0AAN7P0E9_9COLE</name>
<gene>
    <name evidence="1" type="ORF">RN001_010091</name>
</gene>
<evidence type="ECO:0008006" key="3">
    <source>
        <dbReference type="Google" id="ProtNLM"/>
    </source>
</evidence>